<dbReference type="Pfam" id="PF00403">
    <property type="entry name" value="HMA"/>
    <property type="match status" value="1"/>
</dbReference>
<keyword evidence="4" id="KW-0636">Prenylation</keyword>
<proteinExistence type="inferred from homology"/>
<keyword evidence="3" id="KW-0449">Lipoprotein</keyword>
<dbReference type="KEGG" id="peu:105140765"/>
<dbReference type="InterPro" id="IPR036163">
    <property type="entry name" value="HMA_dom_sf"/>
</dbReference>
<dbReference type="PANTHER" id="PTHR45811">
    <property type="entry name" value="COPPER TRANSPORT PROTEIN FAMILY-RELATED"/>
    <property type="match status" value="1"/>
</dbReference>
<reference evidence="9" key="1">
    <citation type="submission" date="2025-08" db="UniProtKB">
        <authorList>
            <consortium name="RefSeq"/>
        </authorList>
    </citation>
    <scope>IDENTIFICATION</scope>
</reference>
<evidence type="ECO:0000313" key="8">
    <source>
        <dbReference type="Proteomes" id="UP000694918"/>
    </source>
</evidence>
<sequence>MKKIVLKVELHDEKAKKKAMKKVSGFSGVDSVSIDMNDKKMTVIGGIDPVYLVTKLRKLCRTEIDTVGPAKAPEKKTETKPKKRPDPVASLPHHPHKLPSPCIIS</sequence>
<evidence type="ECO:0000256" key="1">
    <source>
        <dbReference type="ARBA" id="ARBA00022481"/>
    </source>
</evidence>
<dbReference type="SUPFAM" id="SSF55008">
    <property type="entry name" value="HMA, heavy metal-associated domain"/>
    <property type="match status" value="1"/>
</dbReference>
<dbReference type="RefSeq" id="XP_011046035.1">
    <property type="nucleotide sequence ID" value="XM_011047733.1"/>
</dbReference>
<evidence type="ECO:0000256" key="3">
    <source>
        <dbReference type="ARBA" id="ARBA00023288"/>
    </source>
</evidence>
<evidence type="ECO:0000256" key="5">
    <source>
        <dbReference type="ARBA" id="ARBA00024045"/>
    </source>
</evidence>
<organism evidence="8 9">
    <name type="scientific">Populus euphratica</name>
    <name type="common">Euphrates poplar</name>
    <dbReference type="NCBI Taxonomy" id="75702"/>
    <lineage>
        <taxon>Eukaryota</taxon>
        <taxon>Viridiplantae</taxon>
        <taxon>Streptophyta</taxon>
        <taxon>Embryophyta</taxon>
        <taxon>Tracheophyta</taxon>
        <taxon>Spermatophyta</taxon>
        <taxon>Magnoliopsida</taxon>
        <taxon>eudicotyledons</taxon>
        <taxon>Gunneridae</taxon>
        <taxon>Pentapetalae</taxon>
        <taxon>rosids</taxon>
        <taxon>fabids</taxon>
        <taxon>Malpighiales</taxon>
        <taxon>Salicaceae</taxon>
        <taxon>Saliceae</taxon>
        <taxon>Populus</taxon>
    </lineage>
</organism>
<gene>
    <name evidence="9" type="primary">LOC105140765</name>
</gene>
<dbReference type="InterPro" id="IPR006121">
    <property type="entry name" value="HMA_dom"/>
</dbReference>
<comment type="similarity">
    <text evidence="5">Belongs to the HIPP family.</text>
</comment>
<dbReference type="Proteomes" id="UP000694918">
    <property type="component" value="Unplaced"/>
</dbReference>
<keyword evidence="2" id="KW-0479">Metal-binding</keyword>
<evidence type="ECO:0000256" key="4">
    <source>
        <dbReference type="ARBA" id="ARBA00023289"/>
    </source>
</evidence>
<evidence type="ECO:0000256" key="2">
    <source>
        <dbReference type="ARBA" id="ARBA00022723"/>
    </source>
</evidence>
<dbReference type="GO" id="GO:0046872">
    <property type="term" value="F:metal ion binding"/>
    <property type="evidence" value="ECO:0007669"/>
    <property type="project" value="UniProtKB-KW"/>
</dbReference>
<feature type="domain" description="HMA" evidence="7">
    <location>
        <begin position="1"/>
        <end position="67"/>
    </location>
</feature>
<dbReference type="AlphaFoldDB" id="A0AAJ6VD54"/>
<evidence type="ECO:0000256" key="6">
    <source>
        <dbReference type="SAM" id="MobiDB-lite"/>
    </source>
</evidence>
<dbReference type="Gene3D" id="3.30.70.100">
    <property type="match status" value="1"/>
</dbReference>
<keyword evidence="8" id="KW-1185">Reference proteome</keyword>
<evidence type="ECO:0000313" key="9">
    <source>
        <dbReference type="RefSeq" id="XP_011046035.1"/>
    </source>
</evidence>
<name>A0AAJ6VD54_POPEU</name>
<dbReference type="PROSITE" id="PS50846">
    <property type="entry name" value="HMA_2"/>
    <property type="match status" value="1"/>
</dbReference>
<dbReference type="GeneID" id="105140765"/>
<feature type="compositionally biased region" description="Basic and acidic residues" evidence="6">
    <location>
        <begin position="72"/>
        <end position="86"/>
    </location>
</feature>
<dbReference type="InterPro" id="IPR051863">
    <property type="entry name" value="HIPP"/>
</dbReference>
<accession>A0AAJ6VD54</accession>
<protein>
    <submittedName>
        <fullName evidence="9">Uncharacterized protein LOC105140765</fullName>
    </submittedName>
</protein>
<feature type="region of interest" description="Disordered" evidence="6">
    <location>
        <begin position="65"/>
        <end position="105"/>
    </location>
</feature>
<evidence type="ECO:0000259" key="7">
    <source>
        <dbReference type="PROSITE" id="PS50846"/>
    </source>
</evidence>
<dbReference type="PANTHER" id="PTHR45811:SF50">
    <property type="entry name" value="HEAVY METAL-ASSOCIATED ISOPRENYLATED PLANT PROTEIN 12-RELATED"/>
    <property type="match status" value="1"/>
</dbReference>
<keyword evidence="1" id="KW-0488">Methylation</keyword>